<evidence type="ECO:0000313" key="3">
    <source>
        <dbReference type="Proteomes" id="UP000053424"/>
    </source>
</evidence>
<evidence type="ECO:0000313" key="2">
    <source>
        <dbReference type="EMBL" id="KIM34892.1"/>
    </source>
</evidence>
<dbReference type="EMBL" id="KN831847">
    <property type="protein sequence ID" value="KIM34892.1"/>
    <property type="molecule type" value="Genomic_DNA"/>
</dbReference>
<sequence length="51" mass="5866">TGYGYGLELLGSKNRTRPDFQTLNYSMHPHNPPPTDDYEPLDDELLDDENN</sequence>
<accession>A0A0C2Y1B5</accession>
<evidence type="ECO:0000256" key="1">
    <source>
        <dbReference type="SAM" id="MobiDB-lite"/>
    </source>
</evidence>
<name>A0A0C2Y1B5_HEBCY</name>
<gene>
    <name evidence="2" type="ORF">M413DRAFT_79943</name>
</gene>
<proteinExistence type="predicted"/>
<keyword evidence="3" id="KW-1185">Reference proteome</keyword>
<protein>
    <submittedName>
        <fullName evidence="2">Uncharacterized protein</fullName>
    </submittedName>
</protein>
<feature type="non-terminal residue" evidence="2">
    <location>
        <position position="1"/>
    </location>
</feature>
<reference evidence="3" key="2">
    <citation type="submission" date="2015-01" db="EMBL/GenBank/DDBJ databases">
        <title>Evolutionary Origins and Diversification of the Mycorrhizal Mutualists.</title>
        <authorList>
            <consortium name="DOE Joint Genome Institute"/>
            <consortium name="Mycorrhizal Genomics Consortium"/>
            <person name="Kohler A."/>
            <person name="Kuo A."/>
            <person name="Nagy L.G."/>
            <person name="Floudas D."/>
            <person name="Copeland A."/>
            <person name="Barry K.W."/>
            <person name="Cichocki N."/>
            <person name="Veneault-Fourrey C."/>
            <person name="LaButti K."/>
            <person name="Lindquist E.A."/>
            <person name="Lipzen A."/>
            <person name="Lundell T."/>
            <person name="Morin E."/>
            <person name="Murat C."/>
            <person name="Riley R."/>
            <person name="Ohm R."/>
            <person name="Sun H."/>
            <person name="Tunlid A."/>
            <person name="Henrissat B."/>
            <person name="Grigoriev I.V."/>
            <person name="Hibbett D.S."/>
            <person name="Martin F."/>
        </authorList>
    </citation>
    <scope>NUCLEOTIDE SEQUENCE [LARGE SCALE GENOMIC DNA]</scope>
    <source>
        <strain evidence="3">h7</strain>
    </source>
</reference>
<dbReference type="AlphaFoldDB" id="A0A0C2Y1B5"/>
<feature type="compositionally biased region" description="Acidic residues" evidence="1">
    <location>
        <begin position="36"/>
        <end position="51"/>
    </location>
</feature>
<dbReference type="HOGENOM" id="CLU_3111939_0_0_1"/>
<organism evidence="2 3">
    <name type="scientific">Hebeloma cylindrosporum</name>
    <dbReference type="NCBI Taxonomy" id="76867"/>
    <lineage>
        <taxon>Eukaryota</taxon>
        <taxon>Fungi</taxon>
        <taxon>Dikarya</taxon>
        <taxon>Basidiomycota</taxon>
        <taxon>Agaricomycotina</taxon>
        <taxon>Agaricomycetes</taxon>
        <taxon>Agaricomycetidae</taxon>
        <taxon>Agaricales</taxon>
        <taxon>Agaricineae</taxon>
        <taxon>Hymenogastraceae</taxon>
        <taxon>Hebeloma</taxon>
    </lineage>
</organism>
<dbReference type="Proteomes" id="UP000053424">
    <property type="component" value="Unassembled WGS sequence"/>
</dbReference>
<reference evidence="2 3" key="1">
    <citation type="submission" date="2014-04" db="EMBL/GenBank/DDBJ databases">
        <authorList>
            <consortium name="DOE Joint Genome Institute"/>
            <person name="Kuo A."/>
            <person name="Gay G."/>
            <person name="Dore J."/>
            <person name="Kohler A."/>
            <person name="Nagy L.G."/>
            <person name="Floudas D."/>
            <person name="Copeland A."/>
            <person name="Barry K.W."/>
            <person name="Cichocki N."/>
            <person name="Veneault-Fourrey C."/>
            <person name="LaButti K."/>
            <person name="Lindquist E.A."/>
            <person name="Lipzen A."/>
            <person name="Lundell T."/>
            <person name="Morin E."/>
            <person name="Murat C."/>
            <person name="Sun H."/>
            <person name="Tunlid A."/>
            <person name="Henrissat B."/>
            <person name="Grigoriev I.V."/>
            <person name="Hibbett D.S."/>
            <person name="Martin F."/>
            <person name="Nordberg H.P."/>
            <person name="Cantor M.N."/>
            <person name="Hua S.X."/>
        </authorList>
    </citation>
    <scope>NUCLEOTIDE SEQUENCE [LARGE SCALE GENOMIC DNA]</scope>
    <source>
        <strain evidence="3">h7</strain>
    </source>
</reference>
<feature type="region of interest" description="Disordered" evidence="1">
    <location>
        <begin position="11"/>
        <end position="51"/>
    </location>
</feature>